<dbReference type="AlphaFoldDB" id="A0A8S1UUL6"/>
<dbReference type="GO" id="GO:0046854">
    <property type="term" value="P:phosphatidylinositol phosphate biosynthetic process"/>
    <property type="evidence" value="ECO:0007669"/>
    <property type="project" value="TreeGrafter"/>
</dbReference>
<dbReference type="PANTHER" id="PTHR45748">
    <property type="entry name" value="1-PHOSPHATIDYLINOSITOL 3-PHOSPHATE 5-KINASE-RELATED"/>
    <property type="match status" value="1"/>
</dbReference>
<name>A0A8S1UUL6_9CILI</name>
<accession>A0A8S1UUL6</accession>
<gene>
    <name evidence="1" type="ORF">PPENT_87.1.T0470004</name>
</gene>
<comment type="caution">
    <text evidence="1">The sequence shown here is derived from an EMBL/GenBank/DDBJ whole genome shotgun (WGS) entry which is preliminary data.</text>
</comment>
<dbReference type="GO" id="GO:0000285">
    <property type="term" value="F:1-phosphatidylinositol-3-phosphate 5-kinase activity"/>
    <property type="evidence" value="ECO:0007669"/>
    <property type="project" value="TreeGrafter"/>
</dbReference>
<reference evidence="1" key="1">
    <citation type="submission" date="2021-01" db="EMBL/GenBank/DDBJ databases">
        <authorList>
            <consortium name="Genoscope - CEA"/>
            <person name="William W."/>
        </authorList>
    </citation>
    <scope>NUCLEOTIDE SEQUENCE</scope>
</reference>
<evidence type="ECO:0000313" key="2">
    <source>
        <dbReference type="Proteomes" id="UP000689195"/>
    </source>
</evidence>
<dbReference type="PANTHER" id="PTHR45748:SF7">
    <property type="entry name" value="1-PHOSPHATIDYLINOSITOL 3-PHOSPHATE 5-KINASE-RELATED"/>
    <property type="match status" value="1"/>
</dbReference>
<organism evidence="1 2">
    <name type="scientific">Paramecium pentaurelia</name>
    <dbReference type="NCBI Taxonomy" id="43138"/>
    <lineage>
        <taxon>Eukaryota</taxon>
        <taxon>Sar</taxon>
        <taxon>Alveolata</taxon>
        <taxon>Ciliophora</taxon>
        <taxon>Intramacronucleata</taxon>
        <taxon>Oligohymenophorea</taxon>
        <taxon>Peniculida</taxon>
        <taxon>Parameciidae</taxon>
        <taxon>Paramecium</taxon>
    </lineage>
</organism>
<evidence type="ECO:0000313" key="1">
    <source>
        <dbReference type="EMBL" id="CAD8167249.1"/>
    </source>
</evidence>
<dbReference type="GO" id="GO:0010008">
    <property type="term" value="C:endosome membrane"/>
    <property type="evidence" value="ECO:0007669"/>
    <property type="project" value="TreeGrafter"/>
</dbReference>
<dbReference type="Proteomes" id="UP000689195">
    <property type="component" value="Unassembled WGS sequence"/>
</dbReference>
<proteinExistence type="predicted"/>
<keyword evidence="2" id="KW-1185">Reference proteome</keyword>
<dbReference type="EMBL" id="CAJJDO010000047">
    <property type="protein sequence ID" value="CAD8167249.1"/>
    <property type="molecule type" value="Genomic_DNA"/>
</dbReference>
<sequence>MKIKIINHHDEQLSSFFHGVIFRKNVALKQMPSLLLLENLTWRANQKIISKTKKNLVDSINQIYNNHEPNLILVEKGTNKIALVECLKKNITILTNVKKKALQSVKLFYLYQNNALLKERNKQKINLKKQFPKVLQEKAEIQKDSTLCFLKASTCQKFDTITISGPQEDLQSKMCQTITTECQMFKNNQLKTIANQGNFTRFLFGKIPFQELFNIELKKHQINYVIDDVNNFNDIIDFFSLEEYESKHPSQRDKLEEFQ</sequence>
<protein>
    <submittedName>
        <fullName evidence="1">Uncharacterized protein</fullName>
    </submittedName>
</protein>